<comment type="caution">
    <text evidence="2">The sequence shown here is derived from an EMBL/GenBank/DDBJ whole genome shotgun (WGS) entry which is preliminary data.</text>
</comment>
<feature type="compositionally biased region" description="Polar residues" evidence="1">
    <location>
        <begin position="92"/>
        <end position="101"/>
    </location>
</feature>
<reference evidence="2 3" key="1">
    <citation type="submission" date="2016-11" db="EMBL/GenBank/DDBJ databases">
        <title>The macronuclear genome of Stentor coeruleus: a giant cell with tiny introns.</title>
        <authorList>
            <person name="Slabodnick M."/>
            <person name="Ruby J.G."/>
            <person name="Reiff S.B."/>
            <person name="Swart E.C."/>
            <person name="Gosai S."/>
            <person name="Prabakaran S."/>
            <person name="Witkowska E."/>
            <person name="Larue G.E."/>
            <person name="Fisher S."/>
            <person name="Freeman R.M."/>
            <person name="Gunawardena J."/>
            <person name="Chu W."/>
            <person name="Stover N.A."/>
            <person name="Gregory B.D."/>
            <person name="Nowacki M."/>
            <person name="Derisi J."/>
            <person name="Roy S.W."/>
            <person name="Marshall W.F."/>
            <person name="Sood P."/>
        </authorList>
    </citation>
    <scope>NUCLEOTIDE SEQUENCE [LARGE SCALE GENOMIC DNA]</scope>
    <source>
        <strain evidence="2">WM001</strain>
    </source>
</reference>
<organism evidence="2 3">
    <name type="scientific">Stentor coeruleus</name>
    <dbReference type="NCBI Taxonomy" id="5963"/>
    <lineage>
        <taxon>Eukaryota</taxon>
        <taxon>Sar</taxon>
        <taxon>Alveolata</taxon>
        <taxon>Ciliophora</taxon>
        <taxon>Postciliodesmatophora</taxon>
        <taxon>Heterotrichea</taxon>
        <taxon>Heterotrichida</taxon>
        <taxon>Stentoridae</taxon>
        <taxon>Stentor</taxon>
    </lineage>
</organism>
<accession>A0A1R2B9S3</accession>
<evidence type="ECO:0000256" key="1">
    <source>
        <dbReference type="SAM" id="MobiDB-lite"/>
    </source>
</evidence>
<proteinExistence type="predicted"/>
<evidence type="ECO:0000313" key="2">
    <source>
        <dbReference type="EMBL" id="OMJ73435.1"/>
    </source>
</evidence>
<keyword evidence="3" id="KW-1185">Reference proteome</keyword>
<evidence type="ECO:0000313" key="3">
    <source>
        <dbReference type="Proteomes" id="UP000187209"/>
    </source>
</evidence>
<protein>
    <submittedName>
        <fullName evidence="2">Uncharacterized protein</fullName>
    </submittedName>
</protein>
<gene>
    <name evidence="2" type="ORF">SteCoe_27881</name>
</gene>
<dbReference type="EMBL" id="MPUH01000822">
    <property type="protein sequence ID" value="OMJ73435.1"/>
    <property type="molecule type" value="Genomic_DNA"/>
</dbReference>
<name>A0A1R2B9S3_9CILI</name>
<feature type="region of interest" description="Disordered" evidence="1">
    <location>
        <begin position="88"/>
        <end position="108"/>
    </location>
</feature>
<dbReference type="Proteomes" id="UP000187209">
    <property type="component" value="Unassembled WGS sequence"/>
</dbReference>
<dbReference type="AlphaFoldDB" id="A0A1R2B9S3"/>
<sequence length="313" mass="36220">MSLENFRYCVISETKEFRFLKEQVEKYYVNIKAQGNTTSDKSNNWVKNLHSNVSLLLREILLTEDIPQQRKLLNKVYTWYMKKMFPKESKTESPNNTSSPQIKLPPVSRTPYPKSYKNIYMPKNKPISFESSFINTTYILNSQKRALISRAKGSSRRMKFLAEWGNRKKRQEEDSIYKNDLKKYSKTPEPPSSSIDIASKSGSFMYDLRNTETEKFSKQKKRNIFSTGSSRLINDLNAIENIKRKLATKNVQVSAKCLEQGISLYTDPEAPQLTQNSLPFGGELLIKAPDFYSLTKSSKKKSSKKPKKKKKKA</sequence>